<feature type="transmembrane region" description="Helical" evidence="19">
    <location>
        <begin position="167"/>
        <end position="186"/>
    </location>
</feature>
<dbReference type="PANTHER" id="PTHR46382">
    <property type="entry name" value="PHOSPHATIDATE CYTIDYLYLTRANSFERASE"/>
    <property type="match status" value="1"/>
</dbReference>
<name>A0A9D1TLE4_9BACI</name>
<evidence type="ECO:0000256" key="19">
    <source>
        <dbReference type="SAM" id="Phobius"/>
    </source>
</evidence>
<feature type="transmembrane region" description="Helical" evidence="19">
    <location>
        <begin position="51"/>
        <end position="67"/>
    </location>
</feature>
<proteinExistence type="inferred from homology"/>
<feature type="transmembrane region" description="Helical" evidence="19">
    <location>
        <begin position="6"/>
        <end position="39"/>
    </location>
</feature>
<evidence type="ECO:0000256" key="12">
    <source>
        <dbReference type="ARBA" id="ARBA00022695"/>
    </source>
</evidence>
<dbReference type="EMBL" id="DXHX01000169">
    <property type="protein sequence ID" value="HIV75748.1"/>
    <property type="molecule type" value="Genomic_DNA"/>
</dbReference>
<evidence type="ECO:0000256" key="17">
    <source>
        <dbReference type="ARBA" id="ARBA00023264"/>
    </source>
</evidence>
<gene>
    <name evidence="20" type="ORF">H9895_11795</name>
</gene>
<reference evidence="20" key="1">
    <citation type="journal article" date="2021" name="PeerJ">
        <title>Extensive microbial diversity within the chicken gut microbiome revealed by metagenomics and culture.</title>
        <authorList>
            <person name="Gilroy R."/>
            <person name="Ravi A."/>
            <person name="Getino M."/>
            <person name="Pursley I."/>
            <person name="Horton D.L."/>
            <person name="Alikhan N.F."/>
            <person name="Baker D."/>
            <person name="Gharbi K."/>
            <person name="Hall N."/>
            <person name="Watson M."/>
            <person name="Adriaenssens E.M."/>
            <person name="Foster-Nyarko E."/>
            <person name="Jarju S."/>
            <person name="Secka A."/>
            <person name="Antonio M."/>
            <person name="Oren A."/>
            <person name="Chaudhuri R.R."/>
            <person name="La Ragione R."/>
            <person name="Hildebrand F."/>
            <person name="Pallen M.J."/>
        </authorList>
    </citation>
    <scope>NUCLEOTIDE SEQUENCE</scope>
    <source>
        <strain evidence="20">CHK169-2315</strain>
    </source>
</reference>
<comment type="caution">
    <text evidence="20">The sequence shown here is derived from an EMBL/GenBank/DDBJ whole genome shotgun (WGS) entry which is preliminary data.</text>
</comment>
<comment type="pathway">
    <text evidence="3 18">Phospholipid metabolism; CDP-diacylglycerol biosynthesis; CDP-diacylglycerol from sn-glycerol 3-phosphate: step 3/3.</text>
</comment>
<keyword evidence="11 18" id="KW-0812">Transmembrane</keyword>
<accession>A0A9D1TLE4</accession>
<comment type="catalytic activity">
    <reaction evidence="1 18">
        <text>a 1,2-diacyl-sn-glycero-3-phosphate + CTP + H(+) = a CDP-1,2-diacyl-sn-glycerol + diphosphate</text>
        <dbReference type="Rhea" id="RHEA:16229"/>
        <dbReference type="ChEBI" id="CHEBI:15378"/>
        <dbReference type="ChEBI" id="CHEBI:33019"/>
        <dbReference type="ChEBI" id="CHEBI:37563"/>
        <dbReference type="ChEBI" id="CHEBI:58332"/>
        <dbReference type="ChEBI" id="CHEBI:58608"/>
        <dbReference type="EC" id="2.7.7.41"/>
    </reaction>
</comment>
<evidence type="ECO:0000256" key="1">
    <source>
        <dbReference type="ARBA" id="ARBA00001698"/>
    </source>
</evidence>
<dbReference type="PANTHER" id="PTHR46382:SF1">
    <property type="entry name" value="PHOSPHATIDATE CYTIDYLYLTRANSFERASE"/>
    <property type="match status" value="1"/>
</dbReference>
<keyword evidence="9" id="KW-0444">Lipid biosynthesis</keyword>
<evidence type="ECO:0000256" key="16">
    <source>
        <dbReference type="ARBA" id="ARBA00023209"/>
    </source>
</evidence>
<feature type="transmembrane region" description="Helical" evidence="19">
    <location>
        <begin position="125"/>
        <end position="146"/>
    </location>
</feature>
<evidence type="ECO:0000256" key="6">
    <source>
        <dbReference type="ARBA" id="ARBA00012487"/>
    </source>
</evidence>
<keyword evidence="12 18" id="KW-0548">Nucleotidyltransferase</keyword>
<keyword evidence="8" id="KW-1003">Cell membrane</keyword>
<comment type="subcellular location">
    <subcellularLocation>
        <location evidence="2">Cell membrane</location>
        <topology evidence="2">Multi-pass membrane protein</topology>
    </subcellularLocation>
</comment>
<dbReference type="Proteomes" id="UP000823937">
    <property type="component" value="Unassembled WGS sequence"/>
</dbReference>
<comment type="similarity">
    <text evidence="5 18">Belongs to the CDS family.</text>
</comment>
<reference evidence="20" key="2">
    <citation type="submission" date="2021-04" db="EMBL/GenBank/DDBJ databases">
        <authorList>
            <person name="Gilroy R."/>
        </authorList>
    </citation>
    <scope>NUCLEOTIDE SEQUENCE</scope>
    <source>
        <strain evidence="20">CHK169-2315</strain>
    </source>
</reference>
<keyword evidence="16" id="KW-0594">Phospholipid biosynthesis</keyword>
<evidence type="ECO:0000256" key="5">
    <source>
        <dbReference type="ARBA" id="ARBA00010185"/>
    </source>
</evidence>
<evidence type="ECO:0000256" key="11">
    <source>
        <dbReference type="ARBA" id="ARBA00022692"/>
    </source>
</evidence>
<dbReference type="PROSITE" id="PS01315">
    <property type="entry name" value="CDS"/>
    <property type="match status" value="1"/>
</dbReference>
<dbReference type="GO" id="GO:0016024">
    <property type="term" value="P:CDP-diacylglycerol biosynthetic process"/>
    <property type="evidence" value="ECO:0007669"/>
    <property type="project" value="TreeGrafter"/>
</dbReference>
<dbReference type="EC" id="2.7.7.41" evidence="6 18"/>
<evidence type="ECO:0000313" key="20">
    <source>
        <dbReference type="EMBL" id="HIV75748.1"/>
    </source>
</evidence>
<keyword evidence="14" id="KW-0443">Lipid metabolism</keyword>
<evidence type="ECO:0000256" key="14">
    <source>
        <dbReference type="ARBA" id="ARBA00023098"/>
    </source>
</evidence>
<keyword evidence="10 18" id="KW-0808">Transferase</keyword>
<evidence type="ECO:0000256" key="10">
    <source>
        <dbReference type="ARBA" id="ARBA00022679"/>
    </source>
</evidence>
<keyword evidence="15 19" id="KW-0472">Membrane</keyword>
<evidence type="ECO:0000256" key="18">
    <source>
        <dbReference type="RuleBase" id="RU003938"/>
    </source>
</evidence>
<feature type="transmembrane region" description="Helical" evidence="19">
    <location>
        <begin position="73"/>
        <end position="91"/>
    </location>
</feature>
<dbReference type="AlphaFoldDB" id="A0A9D1TLE4"/>
<protein>
    <recommendedName>
        <fullName evidence="7 18">Phosphatidate cytidylyltransferase</fullName>
        <ecNumber evidence="6 18">2.7.7.41</ecNumber>
    </recommendedName>
</protein>
<keyword evidence="17" id="KW-1208">Phospholipid metabolism</keyword>
<evidence type="ECO:0000256" key="9">
    <source>
        <dbReference type="ARBA" id="ARBA00022516"/>
    </source>
</evidence>
<organism evidence="20 21">
    <name type="scientific">Candidatus Pseudogracilibacillus intestinigallinarum</name>
    <dbReference type="NCBI Taxonomy" id="2838742"/>
    <lineage>
        <taxon>Bacteria</taxon>
        <taxon>Bacillati</taxon>
        <taxon>Bacillota</taxon>
        <taxon>Bacilli</taxon>
        <taxon>Bacillales</taxon>
        <taxon>Bacillaceae</taxon>
        <taxon>Pseudogracilibacillus</taxon>
    </lineage>
</organism>
<evidence type="ECO:0000256" key="4">
    <source>
        <dbReference type="ARBA" id="ARBA00005189"/>
    </source>
</evidence>
<evidence type="ECO:0000256" key="15">
    <source>
        <dbReference type="ARBA" id="ARBA00023136"/>
    </source>
</evidence>
<comment type="pathway">
    <text evidence="4">Lipid metabolism.</text>
</comment>
<dbReference type="Pfam" id="PF01148">
    <property type="entry name" value="CTP_transf_1"/>
    <property type="match status" value="1"/>
</dbReference>
<dbReference type="GO" id="GO:0005886">
    <property type="term" value="C:plasma membrane"/>
    <property type="evidence" value="ECO:0007669"/>
    <property type="project" value="UniProtKB-SubCell"/>
</dbReference>
<evidence type="ECO:0000256" key="13">
    <source>
        <dbReference type="ARBA" id="ARBA00022989"/>
    </source>
</evidence>
<evidence type="ECO:0000256" key="3">
    <source>
        <dbReference type="ARBA" id="ARBA00005119"/>
    </source>
</evidence>
<feature type="transmembrane region" description="Helical" evidence="19">
    <location>
        <begin position="103"/>
        <end position="119"/>
    </location>
</feature>
<dbReference type="InterPro" id="IPR000374">
    <property type="entry name" value="PC_trans"/>
</dbReference>
<evidence type="ECO:0000313" key="21">
    <source>
        <dbReference type="Proteomes" id="UP000823937"/>
    </source>
</evidence>
<evidence type="ECO:0000256" key="2">
    <source>
        <dbReference type="ARBA" id="ARBA00004651"/>
    </source>
</evidence>
<dbReference type="GO" id="GO:0004605">
    <property type="term" value="F:phosphatidate cytidylyltransferase activity"/>
    <property type="evidence" value="ECO:0007669"/>
    <property type="project" value="UniProtKB-EC"/>
</dbReference>
<sequence length="255" mass="28746">MQQRIVTAIIALIILIPLIIYGNWPFIVMTYLFAIVGLYELMRMLDPKKGILYTVISVGFLMILLNIEVENDIKLETFVIFAIILFIITVLTKNKFTFQQASFLFLATFYIGISFHMLIEIRLLGLNYLLFILFTIWATDSGAYFVGKSVGKRKLWPEISPNKTIGGAIGGIVIAMIVAVIFQVIYPFDISYTMVIVIACTISIFGQMGDLVASAIKRQYGIKDYGKLFPGHGGILDRLDSLLFVLLMLFVLPLF</sequence>
<evidence type="ECO:0000256" key="8">
    <source>
        <dbReference type="ARBA" id="ARBA00022475"/>
    </source>
</evidence>
<feature type="transmembrane region" description="Helical" evidence="19">
    <location>
        <begin position="192"/>
        <end position="214"/>
    </location>
</feature>
<feature type="transmembrane region" description="Helical" evidence="19">
    <location>
        <begin position="235"/>
        <end position="254"/>
    </location>
</feature>
<evidence type="ECO:0000256" key="7">
    <source>
        <dbReference type="ARBA" id="ARBA00019373"/>
    </source>
</evidence>
<keyword evidence="13 19" id="KW-1133">Transmembrane helix</keyword>